<name>A0AAW0EHG0_9AGAR</name>
<dbReference type="InterPro" id="IPR016181">
    <property type="entry name" value="Acyl_CoA_acyltransferase"/>
</dbReference>
<proteinExistence type="predicted"/>
<sequence length="391" mass="43835">MTSDDLSALSLFPATPDQITEARRRTHLEWGKGLTLEEHLTRDANQDQFEGSLDGRLIIWVLAPRNDPQTLNFKCACETYVRQRLFKRIGLVANAHNKNGVETVPCYGIASVFTPPENRGKGFARHMMRLLHWVIADEALLPLALFPAAWGAPPPVVPGTRDGRFSALWSDVGEFYAACGPSPYQKGWVVRGTATTLWEVDASTSLVSAASSSGDWTWLDNAGLLKLWEEDAGEIRLAMEKVPLSGGASFTYLPTRGVASFQHRRLDLFLQRMPSPPQTWGVSSASKSTYATWVIDPRKPATSTLTVTRIHVADPVDQSFKDLLCKIFEIAKKHDVKRVEIWNLAAELQRLTEELGAKTFSREEHLPAFKWYGPESEEAVTWAFNERFCWC</sequence>
<accession>A0AAW0EHG0</accession>
<evidence type="ECO:0000313" key="2">
    <source>
        <dbReference type="EMBL" id="KAK7064792.1"/>
    </source>
</evidence>
<dbReference type="Proteomes" id="UP001362999">
    <property type="component" value="Unassembled WGS sequence"/>
</dbReference>
<dbReference type="PANTHER" id="PTHR34815:SF2">
    <property type="entry name" value="N-ACETYLTRANSFERASE DOMAIN-CONTAINING PROTEIN"/>
    <property type="match status" value="1"/>
</dbReference>
<dbReference type="InterPro" id="IPR053013">
    <property type="entry name" value="LAT"/>
</dbReference>
<gene>
    <name evidence="2" type="ORF">R3P38DRAFT_58207</name>
</gene>
<dbReference type="PANTHER" id="PTHR34815">
    <property type="entry name" value="LYSINE ACETYLTRANSFERASE"/>
    <property type="match status" value="1"/>
</dbReference>
<keyword evidence="3" id="KW-1185">Reference proteome</keyword>
<reference evidence="2 3" key="1">
    <citation type="journal article" date="2024" name="J Genomics">
        <title>Draft genome sequencing and assembly of Favolaschia claudopus CIRM-BRFM 2984 isolated from oak limbs.</title>
        <authorList>
            <person name="Navarro D."/>
            <person name="Drula E."/>
            <person name="Chaduli D."/>
            <person name="Cazenave R."/>
            <person name="Ahrendt S."/>
            <person name="Wang J."/>
            <person name="Lipzen A."/>
            <person name="Daum C."/>
            <person name="Barry K."/>
            <person name="Grigoriev I.V."/>
            <person name="Favel A."/>
            <person name="Rosso M.N."/>
            <person name="Martin F."/>
        </authorList>
    </citation>
    <scope>NUCLEOTIDE SEQUENCE [LARGE SCALE GENOMIC DNA]</scope>
    <source>
        <strain evidence="2 3">CIRM-BRFM 2984</strain>
    </source>
</reference>
<dbReference type="InterPro" id="IPR055100">
    <property type="entry name" value="GNAT_LYC1-like"/>
</dbReference>
<protein>
    <recommendedName>
        <fullName evidence="1">LYC1 C-terminal domain-containing protein</fullName>
    </recommendedName>
</protein>
<dbReference type="SUPFAM" id="SSF55729">
    <property type="entry name" value="Acyl-CoA N-acyltransferases (Nat)"/>
    <property type="match status" value="1"/>
</dbReference>
<dbReference type="EMBL" id="JAWWNJ010000001">
    <property type="protein sequence ID" value="KAK7064792.1"/>
    <property type="molecule type" value="Genomic_DNA"/>
</dbReference>
<dbReference type="Gene3D" id="3.40.630.30">
    <property type="match status" value="1"/>
</dbReference>
<evidence type="ECO:0000259" key="1">
    <source>
        <dbReference type="Pfam" id="PF22998"/>
    </source>
</evidence>
<dbReference type="AlphaFoldDB" id="A0AAW0EHG0"/>
<evidence type="ECO:0000313" key="3">
    <source>
        <dbReference type="Proteomes" id="UP001362999"/>
    </source>
</evidence>
<dbReference type="Pfam" id="PF22998">
    <property type="entry name" value="GNAT_LYC1-like"/>
    <property type="match status" value="1"/>
</dbReference>
<comment type="caution">
    <text evidence="2">The sequence shown here is derived from an EMBL/GenBank/DDBJ whole genome shotgun (WGS) entry which is preliminary data.</text>
</comment>
<organism evidence="2 3">
    <name type="scientific">Favolaschia claudopus</name>
    <dbReference type="NCBI Taxonomy" id="2862362"/>
    <lineage>
        <taxon>Eukaryota</taxon>
        <taxon>Fungi</taxon>
        <taxon>Dikarya</taxon>
        <taxon>Basidiomycota</taxon>
        <taxon>Agaricomycotina</taxon>
        <taxon>Agaricomycetes</taxon>
        <taxon>Agaricomycetidae</taxon>
        <taxon>Agaricales</taxon>
        <taxon>Marasmiineae</taxon>
        <taxon>Mycenaceae</taxon>
        <taxon>Favolaschia</taxon>
    </lineage>
</organism>
<feature type="domain" description="LYC1 C-terminal" evidence="1">
    <location>
        <begin position="209"/>
        <end position="391"/>
    </location>
</feature>